<evidence type="ECO:0000313" key="2">
    <source>
        <dbReference type="Proteomes" id="UP000004095"/>
    </source>
</evidence>
<reference evidence="1 2" key="1">
    <citation type="submission" date="2007-01" db="EMBL/GenBank/DDBJ databases">
        <authorList>
            <person name="Haygood M."/>
            <person name="Podell S."/>
            <person name="Anderson C."/>
            <person name="Hopkinson B."/>
            <person name="Roe K."/>
            <person name="Barbeau K."/>
            <person name="Gaasterland T."/>
            <person name="Ferriera S."/>
            <person name="Johnson J."/>
            <person name="Kravitz S."/>
            <person name="Beeson K."/>
            <person name="Sutton G."/>
            <person name="Rogers Y.-H."/>
            <person name="Friedman R."/>
            <person name="Frazier M."/>
            <person name="Venter J.C."/>
        </authorList>
    </citation>
    <scope>NUCLEOTIDE SEQUENCE [LARGE SCALE GENOMIC DNA]</scope>
    <source>
        <strain evidence="1 2">ATCC 23134</strain>
    </source>
</reference>
<name>A1ZP89_MICM2</name>
<dbReference type="RefSeq" id="WP_002698903.1">
    <property type="nucleotide sequence ID" value="NZ_AAWS01000020.1"/>
</dbReference>
<organism evidence="1 2">
    <name type="scientific">Microscilla marina ATCC 23134</name>
    <dbReference type="NCBI Taxonomy" id="313606"/>
    <lineage>
        <taxon>Bacteria</taxon>
        <taxon>Pseudomonadati</taxon>
        <taxon>Bacteroidota</taxon>
        <taxon>Cytophagia</taxon>
        <taxon>Cytophagales</taxon>
        <taxon>Microscillaceae</taxon>
        <taxon>Microscilla</taxon>
    </lineage>
</organism>
<dbReference type="AlphaFoldDB" id="A1ZP89"/>
<protein>
    <submittedName>
        <fullName evidence="1">Uncharacterized protein</fullName>
    </submittedName>
</protein>
<evidence type="ECO:0000313" key="1">
    <source>
        <dbReference type="EMBL" id="EAY27881.1"/>
    </source>
</evidence>
<proteinExistence type="predicted"/>
<comment type="caution">
    <text evidence="1">The sequence shown here is derived from an EMBL/GenBank/DDBJ whole genome shotgun (WGS) entry which is preliminary data.</text>
</comment>
<dbReference type="Proteomes" id="UP000004095">
    <property type="component" value="Unassembled WGS sequence"/>
</dbReference>
<dbReference type="EMBL" id="AAWS01000020">
    <property type="protein sequence ID" value="EAY27881.1"/>
    <property type="molecule type" value="Genomic_DNA"/>
</dbReference>
<keyword evidence="2" id="KW-1185">Reference proteome</keyword>
<gene>
    <name evidence="1" type="ORF">M23134_00322</name>
</gene>
<accession>A1ZP89</accession>
<sequence>MVSYISLLFIIFICLLFGSSLFAEATYPTHKLALPAYPPMARWYPAPLFAYRSDKNDTNQSKSYREARDSSPIRDEYVDSLDPKATIEYIIDYCKSHPSPDGYEVGLIYFVQMVASKVNTEEVQQLKVKAIALLNQKIQAK</sequence>